<keyword evidence="3" id="KW-1185">Reference proteome</keyword>
<sequence length="166" mass="19502">MDLNKDRHILVKNSNGDVVENDSGAWLVMDIKDNILMYIDPTKELLEFFNIAKLEEGEPCSSQATQSSSTVLCPRWDRTAINYLITFYKENINNFKSTTMKNEHVWKIITDKMRDSGYNYSKAQVENKFKYLKSRYIKKKDNMSCRGTGESPVVFDYFDERNRRKP</sequence>
<evidence type="ECO:0000313" key="3">
    <source>
        <dbReference type="Proteomes" id="UP001458880"/>
    </source>
</evidence>
<feature type="domain" description="Myb/SANT-like DNA-binding" evidence="1">
    <location>
        <begin position="75"/>
        <end position="159"/>
    </location>
</feature>
<dbReference type="Gene3D" id="1.10.10.60">
    <property type="entry name" value="Homeodomain-like"/>
    <property type="match status" value="1"/>
</dbReference>
<organism evidence="2 3">
    <name type="scientific">Popillia japonica</name>
    <name type="common">Japanese beetle</name>
    <dbReference type="NCBI Taxonomy" id="7064"/>
    <lineage>
        <taxon>Eukaryota</taxon>
        <taxon>Metazoa</taxon>
        <taxon>Ecdysozoa</taxon>
        <taxon>Arthropoda</taxon>
        <taxon>Hexapoda</taxon>
        <taxon>Insecta</taxon>
        <taxon>Pterygota</taxon>
        <taxon>Neoptera</taxon>
        <taxon>Endopterygota</taxon>
        <taxon>Coleoptera</taxon>
        <taxon>Polyphaga</taxon>
        <taxon>Scarabaeiformia</taxon>
        <taxon>Scarabaeidae</taxon>
        <taxon>Rutelinae</taxon>
        <taxon>Popillia</taxon>
    </lineage>
</organism>
<reference evidence="2 3" key="1">
    <citation type="journal article" date="2024" name="BMC Genomics">
        <title>De novo assembly and annotation of Popillia japonica's genome with initial clues to its potential as an invasive pest.</title>
        <authorList>
            <person name="Cucini C."/>
            <person name="Boschi S."/>
            <person name="Funari R."/>
            <person name="Cardaioli E."/>
            <person name="Iannotti N."/>
            <person name="Marturano G."/>
            <person name="Paoli F."/>
            <person name="Bruttini M."/>
            <person name="Carapelli A."/>
            <person name="Frati F."/>
            <person name="Nardi F."/>
        </authorList>
    </citation>
    <scope>NUCLEOTIDE SEQUENCE [LARGE SCALE GENOMIC DNA]</scope>
    <source>
        <strain evidence="2">DMR45628</strain>
    </source>
</reference>
<dbReference type="Proteomes" id="UP001458880">
    <property type="component" value="Unassembled WGS sequence"/>
</dbReference>
<dbReference type="InterPro" id="IPR044822">
    <property type="entry name" value="Myb_DNA-bind_4"/>
</dbReference>
<dbReference type="EMBL" id="JASPKY010000879">
    <property type="protein sequence ID" value="KAK9680703.1"/>
    <property type="molecule type" value="Genomic_DNA"/>
</dbReference>
<dbReference type="AlphaFoldDB" id="A0AAW1HV52"/>
<dbReference type="Pfam" id="PF13837">
    <property type="entry name" value="Myb_DNA-bind_4"/>
    <property type="match status" value="1"/>
</dbReference>
<comment type="caution">
    <text evidence="2">The sequence shown here is derived from an EMBL/GenBank/DDBJ whole genome shotgun (WGS) entry which is preliminary data.</text>
</comment>
<evidence type="ECO:0000259" key="1">
    <source>
        <dbReference type="Pfam" id="PF13837"/>
    </source>
</evidence>
<proteinExistence type="predicted"/>
<dbReference type="GO" id="GO:0003677">
    <property type="term" value="F:DNA binding"/>
    <property type="evidence" value="ECO:0007669"/>
    <property type="project" value="UniProtKB-KW"/>
</dbReference>
<name>A0AAW1HV52_POPJA</name>
<protein>
    <submittedName>
        <fullName evidence="2">Myb/SANT-like DNA-binding domain</fullName>
    </submittedName>
</protein>
<gene>
    <name evidence="2" type="ORF">QE152_g38882</name>
</gene>
<evidence type="ECO:0000313" key="2">
    <source>
        <dbReference type="EMBL" id="KAK9680703.1"/>
    </source>
</evidence>
<accession>A0AAW1HV52</accession>
<keyword evidence="2" id="KW-0238">DNA-binding</keyword>